<comment type="caution">
    <text evidence="1">The sequence shown here is derived from an EMBL/GenBank/DDBJ whole genome shotgun (WGS) entry which is preliminary data.</text>
</comment>
<reference evidence="1" key="1">
    <citation type="submission" date="2022-07" db="EMBL/GenBank/DDBJ databases">
        <title>Genome Sequence of Agrocybe chaxingu.</title>
        <authorList>
            <person name="Buettner E."/>
        </authorList>
    </citation>
    <scope>NUCLEOTIDE SEQUENCE</scope>
    <source>
        <strain evidence="1">MP-N11</strain>
    </source>
</reference>
<keyword evidence="2" id="KW-1185">Reference proteome</keyword>
<accession>A0A9W8MX21</accession>
<name>A0A9W8MX21_9AGAR</name>
<organism evidence="1 2">
    <name type="scientific">Agrocybe chaxingu</name>
    <dbReference type="NCBI Taxonomy" id="84603"/>
    <lineage>
        <taxon>Eukaryota</taxon>
        <taxon>Fungi</taxon>
        <taxon>Dikarya</taxon>
        <taxon>Basidiomycota</taxon>
        <taxon>Agaricomycotina</taxon>
        <taxon>Agaricomycetes</taxon>
        <taxon>Agaricomycetidae</taxon>
        <taxon>Agaricales</taxon>
        <taxon>Agaricineae</taxon>
        <taxon>Strophariaceae</taxon>
        <taxon>Agrocybe</taxon>
    </lineage>
</organism>
<evidence type="ECO:0008006" key="3">
    <source>
        <dbReference type="Google" id="ProtNLM"/>
    </source>
</evidence>
<dbReference type="Proteomes" id="UP001148786">
    <property type="component" value="Unassembled WGS sequence"/>
</dbReference>
<protein>
    <recommendedName>
        <fullName evidence="3">F-box domain-containing protein</fullName>
    </recommendedName>
</protein>
<dbReference type="AlphaFoldDB" id="A0A9W8MX21"/>
<dbReference type="OrthoDB" id="3030848at2759"/>
<dbReference type="EMBL" id="JANKHO010000225">
    <property type="protein sequence ID" value="KAJ3512968.1"/>
    <property type="molecule type" value="Genomic_DNA"/>
</dbReference>
<sequence length="396" mass="44870">METAVFPQHVPLELLNSILNDIGSKSDLLALHTTCKVLHGVITPRTFRVLDISRKKGGADAMISIFDASELMQHVKEIILQASHGEYLTDATDGGQKNFAEEPKEVELEEDTVEDTVSIFGHLSKLPNLWSLRLLFPNQYQDAEEYNKDKAPESEALPSLKKSEIYNLVCLPTQINNSAGFKAFLKGLESVYMQVVLTSEDNFYYYEPLMDFYEHDIPFFAQTPQETLTSLSSNVLNPGPVLGSFWKETAMPNLRDLHFVWFAFHHNIMNPALVDPTCLEWLVLHHAVTLQSLKLISCTIDMGQTAQGTWNVQSWSQVLTAFQQELTGLKEFVLDPLPGRNEEHPEEYNSYSWLLNESGYIMLFGEDDNRLPPVDADLAAFEELQENIWKRLAVAA</sequence>
<proteinExistence type="predicted"/>
<gene>
    <name evidence="1" type="ORF">NLJ89_g3214</name>
</gene>
<evidence type="ECO:0000313" key="1">
    <source>
        <dbReference type="EMBL" id="KAJ3512968.1"/>
    </source>
</evidence>
<evidence type="ECO:0000313" key="2">
    <source>
        <dbReference type="Proteomes" id="UP001148786"/>
    </source>
</evidence>